<dbReference type="Proteomes" id="UP000186601">
    <property type="component" value="Unassembled WGS sequence"/>
</dbReference>
<comment type="caution">
    <text evidence="1">The sequence shown here is derived from an EMBL/GenBank/DDBJ whole genome shotgun (WGS) entry which is preliminary data.</text>
</comment>
<organism evidence="1 2">
    <name type="scientific">Hermanssonia centrifuga</name>
    <dbReference type="NCBI Taxonomy" id="98765"/>
    <lineage>
        <taxon>Eukaryota</taxon>
        <taxon>Fungi</taxon>
        <taxon>Dikarya</taxon>
        <taxon>Basidiomycota</taxon>
        <taxon>Agaricomycotina</taxon>
        <taxon>Agaricomycetes</taxon>
        <taxon>Polyporales</taxon>
        <taxon>Meruliaceae</taxon>
        <taxon>Hermanssonia</taxon>
    </lineage>
</organism>
<reference evidence="1 2" key="1">
    <citation type="submission" date="2018-02" db="EMBL/GenBank/DDBJ databases">
        <title>Genome sequence of the basidiomycete white-rot fungus Phlebia centrifuga.</title>
        <authorList>
            <person name="Granchi Z."/>
            <person name="Peng M."/>
            <person name="de Vries R.P."/>
            <person name="Hilden K."/>
            <person name="Makela M.R."/>
            <person name="Grigoriev I."/>
            <person name="Riley R."/>
        </authorList>
    </citation>
    <scope>NUCLEOTIDE SEQUENCE [LARGE SCALE GENOMIC DNA]</scope>
    <source>
        <strain evidence="1 2">FBCC195</strain>
    </source>
</reference>
<gene>
    <name evidence="1" type="ORF">PHLCEN_2v4189</name>
</gene>
<dbReference type="PROSITE" id="PS51257">
    <property type="entry name" value="PROKAR_LIPOPROTEIN"/>
    <property type="match status" value="1"/>
</dbReference>
<accession>A0A2R6PYY8</accession>
<proteinExistence type="predicted"/>
<sequence length="70" mass="7544">MTRPGAGSNQELDAPLHATLLYPTLGACVIRTLPYPILAGLAVRYLPVGFAPALRPDQPQSIIKFEEAQN</sequence>
<keyword evidence="2" id="KW-1185">Reference proteome</keyword>
<protein>
    <submittedName>
        <fullName evidence="1">Uncharacterized protein</fullName>
    </submittedName>
</protein>
<evidence type="ECO:0000313" key="1">
    <source>
        <dbReference type="EMBL" id="PSR99175.1"/>
    </source>
</evidence>
<dbReference type="AlphaFoldDB" id="A0A2R6PYY8"/>
<evidence type="ECO:0000313" key="2">
    <source>
        <dbReference type="Proteomes" id="UP000186601"/>
    </source>
</evidence>
<dbReference type="EMBL" id="MLYV02000424">
    <property type="protein sequence ID" value="PSR99175.1"/>
    <property type="molecule type" value="Genomic_DNA"/>
</dbReference>
<name>A0A2R6PYY8_9APHY</name>